<reference evidence="11" key="1">
    <citation type="submission" date="2016-09" db="EMBL/GenBank/DDBJ databases">
        <authorList>
            <person name="Wibberg D."/>
        </authorList>
    </citation>
    <scope>NUCLEOTIDE SEQUENCE [LARGE SCALE GENOMIC DNA]</scope>
</reference>
<evidence type="ECO:0000256" key="1">
    <source>
        <dbReference type="ARBA" id="ARBA00022553"/>
    </source>
</evidence>
<dbReference type="Gene3D" id="1.10.10.10">
    <property type="entry name" value="Winged helix-like DNA-binding domain superfamily/Winged helix DNA-binding domain"/>
    <property type="match status" value="1"/>
</dbReference>
<dbReference type="GO" id="GO:0005829">
    <property type="term" value="C:cytosol"/>
    <property type="evidence" value="ECO:0007669"/>
    <property type="project" value="TreeGrafter"/>
</dbReference>
<dbReference type="GO" id="GO:0006355">
    <property type="term" value="P:regulation of DNA-templated transcription"/>
    <property type="evidence" value="ECO:0007669"/>
    <property type="project" value="InterPro"/>
</dbReference>
<gene>
    <name evidence="10" type="ORF">KARMA_0775</name>
</gene>
<dbReference type="Gene3D" id="6.10.250.690">
    <property type="match status" value="1"/>
</dbReference>
<dbReference type="InterPro" id="IPR001789">
    <property type="entry name" value="Sig_transdc_resp-reg_receiver"/>
</dbReference>
<dbReference type="InterPro" id="IPR016032">
    <property type="entry name" value="Sig_transdc_resp-reg_C-effctor"/>
</dbReference>
<dbReference type="CDD" id="cd00383">
    <property type="entry name" value="trans_reg_C"/>
    <property type="match status" value="1"/>
</dbReference>
<dbReference type="SUPFAM" id="SSF46894">
    <property type="entry name" value="C-terminal effector domain of the bipartite response regulators"/>
    <property type="match status" value="1"/>
</dbReference>
<evidence type="ECO:0000256" key="2">
    <source>
        <dbReference type="ARBA" id="ARBA00023012"/>
    </source>
</evidence>
<evidence type="ECO:0000256" key="6">
    <source>
        <dbReference type="PROSITE-ProRule" id="PRU00169"/>
    </source>
</evidence>
<evidence type="ECO:0000259" key="9">
    <source>
        <dbReference type="PROSITE" id="PS51755"/>
    </source>
</evidence>
<evidence type="ECO:0000259" key="8">
    <source>
        <dbReference type="PROSITE" id="PS50110"/>
    </source>
</evidence>
<sequence length="227" mass="25071">MNILIVEDDPDLGELISDSLSRTGKQPVLVSDGEAGLTSASSGVYDAIVLDAMLPTYSGFEICQRLREGGITTPILFLTCRDSETDILRGLRLGADDYMTKPFSNAELSVRIDALIRRATGYSPQDHLTCGDLVLRTAQRQLFCGTVMIDLTGREYDLIRAIMSARGQALSRDALLERVWGDEENHTANVVDVYISYLRRKLKRASSTVQITTVRGYGFRLDALEAT</sequence>
<dbReference type="SMART" id="SM00862">
    <property type="entry name" value="Trans_reg_C"/>
    <property type="match status" value="1"/>
</dbReference>
<organism evidence="10 11">
    <name type="scientific">Donghicola eburneus</name>
    <dbReference type="NCBI Taxonomy" id="393278"/>
    <lineage>
        <taxon>Bacteria</taxon>
        <taxon>Pseudomonadati</taxon>
        <taxon>Pseudomonadota</taxon>
        <taxon>Alphaproteobacteria</taxon>
        <taxon>Rhodobacterales</taxon>
        <taxon>Roseobacteraceae</taxon>
        <taxon>Donghicola</taxon>
    </lineage>
</organism>
<dbReference type="InterPro" id="IPR011006">
    <property type="entry name" value="CheY-like_superfamily"/>
</dbReference>
<dbReference type="GO" id="GO:0000156">
    <property type="term" value="F:phosphorelay response regulator activity"/>
    <property type="evidence" value="ECO:0007669"/>
    <property type="project" value="TreeGrafter"/>
</dbReference>
<feature type="domain" description="OmpR/PhoB-type" evidence="9">
    <location>
        <begin position="125"/>
        <end position="223"/>
    </location>
</feature>
<keyword evidence="5" id="KW-0804">Transcription</keyword>
<protein>
    <submittedName>
        <fullName evidence="10">Putative response regulator ArlR</fullName>
    </submittedName>
</protein>
<keyword evidence="3" id="KW-0805">Transcription regulation</keyword>
<name>A0A1M4N0L3_9RHOB</name>
<dbReference type="PROSITE" id="PS51755">
    <property type="entry name" value="OMPR_PHOB"/>
    <property type="match status" value="1"/>
</dbReference>
<dbReference type="GO" id="GO:0000976">
    <property type="term" value="F:transcription cis-regulatory region binding"/>
    <property type="evidence" value="ECO:0007669"/>
    <property type="project" value="TreeGrafter"/>
</dbReference>
<dbReference type="Gene3D" id="3.40.50.2300">
    <property type="match status" value="1"/>
</dbReference>
<dbReference type="RefSeq" id="WP_072704367.1">
    <property type="nucleotide sequence ID" value="NZ_FMJB01000030.1"/>
</dbReference>
<proteinExistence type="predicted"/>
<accession>A0A1M4N0L3</accession>
<evidence type="ECO:0000313" key="10">
    <source>
        <dbReference type="EMBL" id="SCM66596.1"/>
    </source>
</evidence>
<feature type="domain" description="Response regulatory" evidence="8">
    <location>
        <begin position="2"/>
        <end position="116"/>
    </location>
</feature>
<keyword evidence="1 6" id="KW-0597">Phosphoprotein</keyword>
<dbReference type="PROSITE" id="PS50110">
    <property type="entry name" value="RESPONSE_REGULATORY"/>
    <property type="match status" value="1"/>
</dbReference>
<dbReference type="PANTHER" id="PTHR48111">
    <property type="entry name" value="REGULATOR OF RPOS"/>
    <property type="match status" value="1"/>
</dbReference>
<dbReference type="Proteomes" id="UP000184085">
    <property type="component" value="Unassembled WGS sequence"/>
</dbReference>
<dbReference type="AlphaFoldDB" id="A0A1M4N0L3"/>
<evidence type="ECO:0000256" key="5">
    <source>
        <dbReference type="ARBA" id="ARBA00023163"/>
    </source>
</evidence>
<evidence type="ECO:0000256" key="4">
    <source>
        <dbReference type="ARBA" id="ARBA00023125"/>
    </source>
</evidence>
<evidence type="ECO:0000313" key="11">
    <source>
        <dbReference type="Proteomes" id="UP000184085"/>
    </source>
</evidence>
<feature type="modified residue" description="4-aspartylphosphate" evidence="6">
    <location>
        <position position="51"/>
    </location>
</feature>
<dbReference type="SUPFAM" id="SSF52172">
    <property type="entry name" value="CheY-like"/>
    <property type="match status" value="1"/>
</dbReference>
<dbReference type="Pfam" id="PF00486">
    <property type="entry name" value="Trans_reg_C"/>
    <property type="match status" value="1"/>
</dbReference>
<dbReference type="EMBL" id="FMJB01000030">
    <property type="protein sequence ID" value="SCM66596.1"/>
    <property type="molecule type" value="Genomic_DNA"/>
</dbReference>
<dbReference type="InterPro" id="IPR001867">
    <property type="entry name" value="OmpR/PhoB-type_DNA-bd"/>
</dbReference>
<keyword evidence="4 7" id="KW-0238">DNA-binding</keyword>
<dbReference type="InterPro" id="IPR039420">
    <property type="entry name" value="WalR-like"/>
</dbReference>
<feature type="DNA-binding region" description="OmpR/PhoB-type" evidence="7">
    <location>
        <begin position="125"/>
        <end position="223"/>
    </location>
</feature>
<keyword evidence="2" id="KW-0902">Two-component regulatory system</keyword>
<evidence type="ECO:0000256" key="7">
    <source>
        <dbReference type="PROSITE-ProRule" id="PRU01091"/>
    </source>
</evidence>
<dbReference type="SMART" id="SM00448">
    <property type="entry name" value="REC"/>
    <property type="match status" value="1"/>
</dbReference>
<dbReference type="PANTHER" id="PTHR48111:SF22">
    <property type="entry name" value="REGULATOR OF RPOS"/>
    <property type="match status" value="1"/>
</dbReference>
<evidence type="ECO:0000256" key="3">
    <source>
        <dbReference type="ARBA" id="ARBA00023015"/>
    </source>
</evidence>
<dbReference type="GO" id="GO:0032993">
    <property type="term" value="C:protein-DNA complex"/>
    <property type="evidence" value="ECO:0007669"/>
    <property type="project" value="TreeGrafter"/>
</dbReference>
<keyword evidence="11" id="KW-1185">Reference proteome</keyword>
<dbReference type="InterPro" id="IPR036388">
    <property type="entry name" value="WH-like_DNA-bd_sf"/>
</dbReference>
<dbReference type="Pfam" id="PF00072">
    <property type="entry name" value="Response_reg"/>
    <property type="match status" value="1"/>
</dbReference>